<evidence type="ECO:0000313" key="3">
    <source>
        <dbReference type="Proteomes" id="UP000266673"/>
    </source>
</evidence>
<keyword evidence="1" id="KW-0812">Transmembrane</keyword>
<accession>A0A397UU71</accession>
<keyword evidence="1" id="KW-1133">Transmembrane helix</keyword>
<name>A0A397UU71_9GLOM</name>
<feature type="transmembrane region" description="Helical" evidence="1">
    <location>
        <begin position="6"/>
        <end position="30"/>
    </location>
</feature>
<sequence>MVYRAHFASLLFFHGHDCGIWLTLCYNLRLLLDLVLYNRKKLLFVFLYIHLYMYTSWYVGMNLF</sequence>
<organism evidence="2 3">
    <name type="scientific">Gigaspora rosea</name>
    <dbReference type="NCBI Taxonomy" id="44941"/>
    <lineage>
        <taxon>Eukaryota</taxon>
        <taxon>Fungi</taxon>
        <taxon>Fungi incertae sedis</taxon>
        <taxon>Mucoromycota</taxon>
        <taxon>Glomeromycotina</taxon>
        <taxon>Glomeromycetes</taxon>
        <taxon>Diversisporales</taxon>
        <taxon>Gigasporaceae</taxon>
        <taxon>Gigaspora</taxon>
    </lineage>
</organism>
<dbReference type="EMBL" id="QKWP01000995">
    <property type="protein sequence ID" value="RIB12727.1"/>
    <property type="molecule type" value="Genomic_DNA"/>
</dbReference>
<reference evidence="2 3" key="1">
    <citation type="submission" date="2018-06" db="EMBL/GenBank/DDBJ databases">
        <title>Comparative genomics reveals the genomic features of Rhizophagus irregularis, R. cerebriforme, R. diaphanum and Gigaspora rosea, and their symbiotic lifestyle signature.</title>
        <authorList>
            <person name="Morin E."/>
            <person name="San Clemente H."/>
            <person name="Chen E.C.H."/>
            <person name="De La Providencia I."/>
            <person name="Hainaut M."/>
            <person name="Kuo A."/>
            <person name="Kohler A."/>
            <person name="Murat C."/>
            <person name="Tang N."/>
            <person name="Roy S."/>
            <person name="Loubradou J."/>
            <person name="Henrissat B."/>
            <person name="Grigoriev I.V."/>
            <person name="Corradi N."/>
            <person name="Roux C."/>
            <person name="Martin F.M."/>
        </authorList>
    </citation>
    <scope>NUCLEOTIDE SEQUENCE [LARGE SCALE GENOMIC DNA]</scope>
    <source>
        <strain evidence="2 3">DAOM 194757</strain>
    </source>
</reference>
<protein>
    <submittedName>
        <fullName evidence="2">Uncharacterized protein</fullName>
    </submittedName>
</protein>
<keyword evidence="3" id="KW-1185">Reference proteome</keyword>
<dbReference type="AlphaFoldDB" id="A0A397UU71"/>
<dbReference type="Proteomes" id="UP000266673">
    <property type="component" value="Unassembled WGS sequence"/>
</dbReference>
<gene>
    <name evidence="2" type="ORF">C2G38_2100231</name>
</gene>
<evidence type="ECO:0000313" key="2">
    <source>
        <dbReference type="EMBL" id="RIB12727.1"/>
    </source>
</evidence>
<evidence type="ECO:0000256" key="1">
    <source>
        <dbReference type="SAM" id="Phobius"/>
    </source>
</evidence>
<keyword evidence="1" id="KW-0472">Membrane</keyword>
<proteinExistence type="predicted"/>
<feature type="transmembrane region" description="Helical" evidence="1">
    <location>
        <begin position="42"/>
        <end position="60"/>
    </location>
</feature>
<comment type="caution">
    <text evidence="2">The sequence shown here is derived from an EMBL/GenBank/DDBJ whole genome shotgun (WGS) entry which is preliminary data.</text>
</comment>